<dbReference type="Proteomes" id="UP001597158">
    <property type="component" value="Unassembled WGS sequence"/>
</dbReference>
<organism evidence="1 2">
    <name type="scientific">Thauera mechernichensis</name>
    <dbReference type="NCBI Taxonomy" id="82788"/>
    <lineage>
        <taxon>Bacteria</taxon>
        <taxon>Pseudomonadati</taxon>
        <taxon>Pseudomonadota</taxon>
        <taxon>Betaproteobacteria</taxon>
        <taxon>Rhodocyclales</taxon>
        <taxon>Zoogloeaceae</taxon>
        <taxon>Thauera</taxon>
    </lineage>
</organism>
<evidence type="ECO:0000313" key="1">
    <source>
        <dbReference type="EMBL" id="MFD1264528.1"/>
    </source>
</evidence>
<protein>
    <submittedName>
        <fullName evidence="1">Uncharacterized protein</fullName>
    </submittedName>
</protein>
<gene>
    <name evidence="1" type="ORF">ACFQ4M_13145</name>
</gene>
<sequence>MSQFIQRTELKTFYYTPVHCPFCGTRVMGADPLDETRITACQHTLFIAHDTAFEYRSARLNANLSLEGMSDQQVEAAWLADERGIDGFTDTVTLTDAIKVAAYAPEPSAYGSYYGFAPVDAQLDN</sequence>
<reference evidence="2" key="1">
    <citation type="journal article" date="2019" name="Int. J. Syst. Evol. Microbiol.">
        <title>The Global Catalogue of Microorganisms (GCM) 10K type strain sequencing project: providing services to taxonomists for standard genome sequencing and annotation.</title>
        <authorList>
            <consortium name="The Broad Institute Genomics Platform"/>
            <consortium name="The Broad Institute Genome Sequencing Center for Infectious Disease"/>
            <person name="Wu L."/>
            <person name="Ma J."/>
        </authorList>
    </citation>
    <scope>NUCLEOTIDE SEQUENCE [LARGE SCALE GENOMIC DNA]</scope>
    <source>
        <strain evidence="2">CCUG 48884</strain>
    </source>
</reference>
<proteinExistence type="predicted"/>
<name>A0ABW3WIG4_9RHOO</name>
<accession>A0ABW3WIG4</accession>
<dbReference type="RefSeq" id="WP_002929956.1">
    <property type="nucleotide sequence ID" value="NZ_JARQZE010000024.1"/>
</dbReference>
<evidence type="ECO:0000313" key="2">
    <source>
        <dbReference type="Proteomes" id="UP001597158"/>
    </source>
</evidence>
<dbReference type="EMBL" id="JBHTMC010000025">
    <property type="protein sequence ID" value="MFD1264528.1"/>
    <property type="molecule type" value="Genomic_DNA"/>
</dbReference>
<comment type="caution">
    <text evidence="1">The sequence shown here is derived from an EMBL/GenBank/DDBJ whole genome shotgun (WGS) entry which is preliminary data.</text>
</comment>
<keyword evidence="2" id="KW-1185">Reference proteome</keyword>